<evidence type="ECO:0000313" key="5">
    <source>
        <dbReference type="EMBL" id="MDN4174617.1"/>
    </source>
</evidence>
<dbReference type="InterPro" id="IPR006311">
    <property type="entry name" value="TAT_signal"/>
</dbReference>
<evidence type="ECO:0000256" key="3">
    <source>
        <dbReference type="ARBA" id="ARBA00023002"/>
    </source>
</evidence>
<dbReference type="Proteomes" id="UP001168620">
    <property type="component" value="Unassembled WGS sequence"/>
</dbReference>
<evidence type="ECO:0000313" key="6">
    <source>
        <dbReference type="Proteomes" id="UP001168620"/>
    </source>
</evidence>
<comment type="similarity">
    <text evidence="2">Belongs to the flavin monoamine oxidase family.</text>
</comment>
<dbReference type="InterPro" id="IPR001613">
    <property type="entry name" value="Flavin_amine_oxidase"/>
</dbReference>
<dbReference type="InterPro" id="IPR050703">
    <property type="entry name" value="Flavin_MAO"/>
</dbReference>
<feature type="domain" description="Amine oxidase" evidence="4">
    <location>
        <begin position="71"/>
        <end position="510"/>
    </location>
</feature>
<dbReference type="EMBL" id="JAUHJQ010000007">
    <property type="protein sequence ID" value="MDN4174617.1"/>
    <property type="molecule type" value="Genomic_DNA"/>
</dbReference>
<evidence type="ECO:0000256" key="2">
    <source>
        <dbReference type="ARBA" id="ARBA00005995"/>
    </source>
</evidence>
<keyword evidence="6" id="KW-1185">Reference proteome</keyword>
<dbReference type="PANTHER" id="PTHR43563">
    <property type="entry name" value="AMINE OXIDASE"/>
    <property type="match status" value="1"/>
</dbReference>
<gene>
    <name evidence="5" type="ORF">QWY28_16775</name>
</gene>
<dbReference type="SUPFAM" id="SSF54373">
    <property type="entry name" value="FAD-linked reductases, C-terminal domain"/>
    <property type="match status" value="1"/>
</dbReference>
<reference evidence="5" key="1">
    <citation type="submission" date="2023-06" db="EMBL/GenBank/DDBJ databases">
        <title>Draft genome sequence of Nocardioides sp. SOB77.</title>
        <authorList>
            <person name="Zhang G."/>
        </authorList>
    </citation>
    <scope>NUCLEOTIDE SEQUENCE</scope>
    <source>
        <strain evidence="5">SOB77</strain>
    </source>
</reference>
<proteinExistence type="inferred from homology"/>
<accession>A0ABT8FJS6</accession>
<dbReference type="SUPFAM" id="SSF51905">
    <property type="entry name" value="FAD/NAD(P)-binding domain"/>
    <property type="match status" value="1"/>
</dbReference>
<name>A0ABT8FJS6_9ACTN</name>
<dbReference type="Gene3D" id="1.10.405.10">
    <property type="entry name" value="Guanine Nucleotide Dissociation Inhibitor, domain 1"/>
    <property type="match status" value="1"/>
</dbReference>
<sequence length="513" mass="54964">MPTYDALPDAAPWLSRRALLGASASAAAGAGLAAALPTGALADVADPAARVTGLQGSLPRQVDVVVVGGGISGLVAARKVAAGGASVLLVEARDRVGGRVLNHRLEAGGVIEAGGAFVGPTQDHILRLADELGVPTFREYNTGSSVYISSLTGRTTYTGTVPPDPTILADAAILLSLIDRYAAELDVEAPWDHPRAREWDGTSLGEFIRRSSVNAAGVTNLIKSWTQPGFGADPDELSFLFTLWYVACSGNEKNVGTFSRNSDTANGAQERRFVGGSQLVPLRLAKRLGDVVALKAPVRRIEQREDRVLVHTGRGTVRARRVVVAAPPPLVLDIDWFPRLPVRRTQLLRSMDMGRLMKCDAVYEKPFWRDAGLNGFGINDAGAARAVFDNSPPDGSPGVLLAFVGGSTWREYGVLPRARRRKAVLEGFAAMFGEQALRPIEYTEQDWTKEQWTRGGPTAFHAPGTLVDQGPAIRRPFGRVHWAGTETATYWSGYMDGAVRAGKRAAVEVLEKL</sequence>
<comment type="cofactor">
    <cofactor evidence="1">
        <name>FAD</name>
        <dbReference type="ChEBI" id="CHEBI:57692"/>
    </cofactor>
</comment>
<keyword evidence="3" id="KW-0560">Oxidoreductase</keyword>
<dbReference type="Pfam" id="PF01593">
    <property type="entry name" value="Amino_oxidase"/>
    <property type="match status" value="1"/>
</dbReference>
<dbReference type="Gene3D" id="3.50.50.60">
    <property type="entry name" value="FAD/NAD(P)-binding domain"/>
    <property type="match status" value="1"/>
</dbReference>
<evidence type="ECO:0000259" key="4">
    <source>
        <dbReference type="Pfam" id="PF01593"/>
    </source>
</evidence>
<dbReference type="PANTHER" id="PTHR43563:SF1">
    <property type="entry name" value="AMINE OXIDASE [FLAVIN-CONTAINING] B"/>
    <property type="match status" value="1"/>
</dbReference>
<evidence type="ECO:0000256" key="1">
    <source>
        <dbReference type="ARBA" id="ARBA00001974"/>
    </source>
</evidence>
<dbReference type="InterPro" id="IPR002937">
    <property type="entry name" value="Amino_oxidase"/>
</dbReference>
<dbReference type="RefSeq" id="WP_300953709.1">
    <property type="nucleotide sequence ID" value="NZ_JAUHJQ010000007.1"/>
</dbReference>
<dbReference type="InterPro" id="IPR036188">
    <property type="entry name" value="FAD/NAD-bd_sf"/>
</dbReference>
<dbReference type="Gene3D" id="3.90.660.10">
    <property type="match status" value="1"/>
</dbReference>
<comment type="caution">
    <text evidence="5">The sequence shown here is derived from an EMBL/GenBank/DDBJ whole genome shotgun (WGS) entry which is preliminary data.</text>
</comment>
<protein>
    <submittedName>
        <fullName evidence="5">FAD-dependent oxidoreductase</fullName>
    </submittedName>
</protein>
<organism evidence="5 6">
    <name type="scientific">Nocardioides oceani</name>
    <dbReference type="NCBI Taxonomy" id="3058369"/>
    <lineage>
        <taxon>Bacteria</taxon>
        <taxon>Bacillati</taxon>
        <taxon>Actinomycetota</taxon>
        <taxon>Actinomycetes</taxon>
        <taxon>Propionibacteriales</taxon>
        <taxon>Nocardioidaceae</taxon>
        <taxon>Nocardioides</taxon>
    </lineage>
</organism>
<dbReference type="PRINTS" id="PR00757">
    <property type="entry name" value="AMINEOXDASEF"/>
</dbReference>
<dbReference type="PROSITE" id="PS51318">
    <property type="entry name" value="TAT"/>
    <property type="match status" value="1"/>
</dbReference>